<dbReference type="GO" id="GO:0030170">
    <property type="term" value="F:pyridoxal phosphate binding"/>
    <property type="evidence" value="ECO:0007669"/>
    <property type="project" value="InterPro"/>
</dbReference>
<evidence type="ECO:0000256" key="6">
    <source>
        <dbReference type="ARBA" id="ARBA00022898"/>
    </source>
</evidence>
<evidence type="ECO:0000256" key="7">
    <source>
        <dbReference type="ARBA" id="ARBA00024016"/>
    </source>
</evidence>
<dbReference type="STRING" id="6832.A0A553ND27"/>
<dbReference type="PANTHER" id="PTHR43807:SF20">
    <property type="entry name" value="FI04487P"/>
    <property type="match status" value="1"/>
</dbReference>
<evidence type="ECO:0000256" key="5">
    <source>
        <dbReference type="ARBA" id="ARBA00022679"/>
    </source>
</evidence>
<keyword evidence="6" id="KW-0663">Pyridoxal phosphate</keyword>
<dbReference type="InterPro" id="IPR015421">
    <property type="entry name" value="PyrdxlP-dep_Trfase_major"/>
</dbReference>
<evidence type="ECO:0000313" key="9">
    <source>
        <dbReference type="EMBL" id="TRY63333.1"/>
    </source>
</evidence>
<keyword evidence="4" id="KW-0032">Aminotransferase</keyword>
<dbReference type="FunFam" id="3.40.640.10:FF:000024">
    <property type="entry name" value="Kynurenine--oxoglutarate transaminase 3"/>
    <property type="match status" value="1"/>
</dbReference>
<keyword evidence="10" id="KW-1185">Reference proteome</keyword>
<comment type="similarity">
    <text evidence="2">Belongs to the class-I pyridoxal-phosphate-dependent aminotransferase family.</text>
</comment>
<feature type="non-terminal residue" evidence="9">
    <location>
        <position position="1"/>
    </location>
</feature>
<proteinExistence type="inferred from homology"/>
<evidence type="ECO:0000256" key="4">
    <source>
        <dbReference type="ARBA" id="ARBA00022576"/>
    </source>
</evidence>
<dbReference type="SUPFAM" id="SSF53383">
    <property type="entry name" value="PLP-dependent transferases"/>
    <property type="match status" value="1"/>
</dbReference>
<dbReference type="GO" id="GO:0097053">
    <property type="term" value="P:L-kynurenine catabolic process"/>
    <property type="evidence" value="ECO:0007669"/>
    <property type="project" value="UniProtKB-UniPathway"/>
</dbReference>
<evidence type="ECO:0000256" key="1">
    <source>
        <dbReference type="ARBA" id="ARBA00001933"/>
    </source>
</evidence>
<comment type="caution">
    <text evidence="9">The sequence shown here is derived from an EMBL/GenBank/DDBJ whole genome shotgun (WGS) entry which is preliminary data.</text>
</comment>
<protein>
    <recommendedName>
        <fullName evidence="8">Aminotransferase class I/classII large domain-containing protein</fullName>
    </recommendedName>
</protein>
<comment type="pathway">
    <text evidence="7">Amino-acid degradation; L-kynurenine degradation; kynurenate from L-kynurenine: step 1/2.</text>
</comment>
<dbReference type="InterPro" id="IPR015424">
    <property type="entry name" value="PyrdxlP-dep_Trfase"/>
</dbReference>
<dbReference type="UniPathway" id="UPA00334">
    <property type="reaction ID" value="UER00726"/>
</dbReference>
<evidence type="ECO:0000256" key="3">
    <source>
        <dbReference type="ARBA" id="ARBA00011738"/>
    </source>
</evidence>
<dbReference type="InterPro" id="IPR051326">
    <property type="entry name" value="Kynurenine-oxoglutarate_AT"/>
</dbReference>
<name>A0A553ND27_TIGCA</name>
<dbReference type="Gene3D" id="3.90.1150.10">
    <property type="entry name" value="Aspartate Aminotransferase, domain 1"/>
    <property type="match status" value="1"/>
</dbReference>
<keyword evidence="5" id="KW-0808">Transferase</keyword>
<evidence type="ECO:0000313" key="10">
    <source>
        <dbReference type="Proteomes" id="UP000318571"/>
    </source>
</evidence>
<comment type="cofactor">
    <cofactor evidence="1">
        <name>pyridoxal 5'-phosphate</name>
        <dbReference type="ChEBI" id="CHEBI:597326"/>
    </cofactor>
</comment>
<reference evidence="9 10" key="1">
    <citation type="journal article" date="2018" name="Nat. Ecol. Evol.">
        <title>Genomic signatures of mitonuclear coevolution across populations of Tigriopus californicus.</title>
        <authorList>
            <person name="Barreto F.S."/>
            <person name="Watson E.T."/>
            <person name="Lima T.G."/>
            <person name="Willett C.S."/>
            <person name="Edmands S."/>
            <person name="Li W."/>
            <person name="Burton R.S."/>
        </authorList>
    </citation>
    <scope>NUCLEOTIDE SEQUENCE [LARGE SCALE GENOMIC DNA]</scope>
    <source>
        <strain evidence="9 10">San Diego</strain>
    </source>
</reference>
<dbReference type="GO" id="GO:0005739">
    <property type="term" value="C:mitochondrion"/>
    <property type="evidence" value="ECO:0007669"/>
    <property type="project" value="TreeGrafter"/>
</dbReference>
<dbReference type="InterPro" id="IPR015422">
    <property type="entry name" value="PyrdxlP-dep_Trfase_small"/>
</dbReference>
<evidence type="ECO:0000259" key="8">
    <source>
        <dbReference type="Pfam" id="PF00155"/>
    </source>
</evidence>
<comment type="subunit">
    <text evidence="3">Homodimer.</text>
</comment>
<dbReference type="CDD" id="cd00609">
    <property type="entry name" value="AAT_like"/>
    <property type="match status" value="1"/>
</dbReference>
<feature type="domain" description="Aminotransferase class I/classII large" evidence="8">
    <location>
        <begin position="196"/>
        <end position="514"/>
    </location>
</feature>
<dbReference type="EMBL" id="VCGU01000458">
    <property type="protein sequence ID" value="TRY63333.1"/>
    <property type="molecule type" value="Genomic_DNA"/>
</dbReference>
<dbReference type="GO" id="GO:0016212">
    <property type="term" value="F:kynurenine-oxoglutarate transaminase activity"/>
    <property type="evidence" value="ECO:0007669"/>
    <property type="project" value="TreeGrafter"/>
</dbReference>
<dbReference type="Pfam" id="PF00155">
    <property type="entry name" value="Aminotran_1_2"/>
    <property type="match status" value="1"/>
</dbReference>
<sequence length="994" mass="113759">SICCLAFKAHLNVLLVAKITLLRPLEIRRLDQSVSLGLMSKNGNLQSGTKSLKGQKASLRRDLLQILQNVLRTHRIFLMMTSQMTLNPTLLDRLGTLPPKLEGNHPTSSNRRILCKNWKRKLKHIHLPLVLESISSIHESLLRSTTTCSPICVRQFQRSTTQNDQRAMDKFKLADKYKGLERNVWVEFIALALETKPLNLGQGFPDDLVPEYVPKTLSEVVNEDPVLNNQYTRGHGHPRLVKALSTLYTKLLNRASPIDANKEALVTVGAYEALFTAIMGFVNPGDEVIIIEPYFDCYEPMVKLAGGVPKFISLTPTKTEGHITSEDWKLDPTELEKLFTPKTKAIIFNNPNNPLGKVFKRDEIEMIADLCKKHNVLVISDDVYEHMVFDGEMIRMATLPDMWDRTITIGSAGKTFSVTGWKLGWAVGPEHLIKNCQIVHQNCLYACNTPVQESVARAFEYEISKMDSPDCYFTTISKDLQKKRDYIANILKEVGMNPVIPEGGYFIMADWSSLADKIDLSSEPDTHRDYKFVKWLSRHRKLQGIPPSAFFSEPHKHIGENYIRFCFIKGTIASSWSHSRKLIKRTASCTRTKIKMDGSMDGHIISDMELDHILRALKPSDLEDIGGKAWIQQMSMLEELNVQAALEARDGLEERVRDSLVEHDKLGLVVRDMILVEIWREEIMPRILRQGQPESSFQLYMVLFNEANLCNLLETILFHGSTCQSLDERAIDLADYCMRQIHWLLSRDPNQEPSDLGRLHSNEAKLDTPLVELERHNNVIRFQVGLKCLTILRYLTENLEDLPLGVSTRMVITHDVPMSLVSILEEEPWTRERSGCEETFDGHQWRPKDEIQGIHKTEAQAWLALFNLLSRPNTNQKYEIHDYRKAALLRLLGILSRPTPMELPFIESFPRIRSKCKTRYRDKFDSIASDQSHIFLKNNQELFDVEITKLIHTFENTAVQKLLKDDDPTHMDKKACVVCQSTPAKNRCSRCHSE</sequence>
<gene>
    <name evidence="9" type="ORF">TCAL_02622</name>
</gene>
<dbReference type="InterPro" id="IPR004839">
    <property type="entry name" value="Aminotransferase_I/II_large"/>
</dbReference>
<organism evidence="9 10">
    <name type="scientific">Tigriopus californicus</name>
    <name type="common">Marine copepod</name>
    <dbReference type="NCBI Taxonomy" id="6832"/>
    <lineage>
        <taxon>Eukaryota</taxon>
        <taxon>Metazoa</taxon>
        <taxon>Ecdysozoa</taxon>
        <taxon>Arthropoda</taxon>
        <taxon>Crustacea</taxon>
        <taxon>Multicrustacea</taxon>
        <taxon>Hexanauplia</taxon>
        <taxon>Copepoda</taxon>
        <taxon>Harpacticoida</taxon>
        <taxon>Harpacticidae</taxon>
        <taxon>Tigriopus</taxon>
    </lineage>
</organism>
<dbReference type="Proteomes" id="UP000318571">
    <property type="component" value="Chromosome 10"/>
</dbReference>
<dbReference type="AlphaFoldDB" id="A0A553ND27"/>
<dbReference type="Gene3D" id="3.40.640.10">
    <property type="entry name" value="Type I PLP-dependent aspartate aminotransferase-like (Major domain)"/>
    <property type="match status" value="1"/>
</dbReference>
<dbReference type="PANTHER" id="PTHR43807">
    <property type="entry name" value="FI04487P"/>
    <property type="match status" value="1"/>
</dbReference>
<evidence type="ECO:0000256" key="2">
    <source>
        <dbReference type="ARBA" id="ARBA00007441"/>
    </source>
</evidence>
<dbReference type="FunFam" id="3.90.1150.10:FF:000021">
    <property type="entry name" value="Kynurenine--oxoglutarate transaminase 3"/>
    <property type="match status" value="1"/>
</dbReference>
<accession>A0A553ND27</accession>